<feature type="transmembrane region" description="Helical" evidence="2">
    <location>
        <begin position="562"/>
        <end position="580"/>
    </location>
</feature>
<evidence type="ECO:0000313" key="3">
    <source>
        <dbReference type="EMBL" id="BBB14649.1"/>
    </source>
</evidence>
<keyword evidence="2" id="KW-0472">Membrane</keyword>
<reference evidence="3 4" key="1">
    <citation type="submission" date="2017-03" db="EMBL/GenBank/DDBJ databases">
        <title>The genome sequence of Candidatus Rickettsiella viridis.</title>
        <authorList>
            <person name="Nikoh N."/>
            <person name="Tsuchida T."/>
            <person name="Yamaguchi K."/>
            <person name="Maeda T."/>
            <person name="Shigenobu S."/>
            <person name="Fukatsu T."/>
        </authorList>
    </citation>
    <scope>NUCLEOTIDE SEQUENCE [LARGE SCALE GENOMIC DNA]</scope>
    <source>
        <strain evidence="3 4">Ap-RA04</strain>
    </source>
</reference>
<feature type="coiled-coil region" evidence="1">
    <location>
        <begin position="325"/>
        <end position="352"/>
    </location>
</feature>
<gene>
    <name evidence="3" type="ORF">RVIR1_01080</name>
</gene>
<feature type="transmembrane region" description="Helical" evidence="2">
    <location>
        <begin position="600"/>
        <end position="621"/>
    </location>
</feature>
<evidence type="ECO:0000313" key="4">
    <source>
        <dbReference type="Proteomes" id="UP000282483"/>
    </source>
</evidence>
<dbReference type="EMBL" id="AP018005">
    <property type="protein sequence ID" value="BBB14649.1"/>
    <property type="molecule type" value="Genomic_DNA"/>
</dbReference>
<name>A0A2Z5UT41_9COXI</name>
<feature type="transmembrane region" description="Helical" evidence="2">
    <location>
        <begin position="416"/>
        <end position="449"/>
    </location>
</feature>
<keyword evidence="2" id="KW-1133">Transmembrane helix</keyword>
<dbReference type="KEGG" id="rvi:RVIR1_01080"/>
<keyword evidence="1" id="KW-0175">Coiled coil</keyword>
<keyword evidence="2" id="KW-0812">Transmembrane</keyword>
<dbReference type="Proteomes" id="UP000282483">
    <property type="component" value="Chromosome"/>
</dbReference>
<dbReference type="RefSeq" id="WP_126322171.1">
    <property type="nucleotide sequence ID" value="NZ_AP018005.1"/>
</dbReference>
<sequence length="726" mass="84607">MPSKDLASVWNNLKKIPELKKRNASNTQLNDGTVLPFLVALFKDIYKAYIQCDRNSWNYQISCYNFNGLDTHKAKETLIKQYNDCLYSYSIDKTNPWVIDARDKRFIKIIRKRALENEEKLSIYIDQFLNSELAKKSIPYAKLKKTRQYLYEIATLACFKCCYDNKLLIFENLKYQDAITEFKKLLNEDCRIVQLKISKLKILQKKIANSDLLAVICSENYQKNLAGAATYWEKIESSLNKNTLFKFINTIWNATNSYTTLLRWISFLLIIFSIPFPNFPLILFIAIPSIRYIIFCFTSFTALNKISTFSNVLEIPKKEKILSHIKQEVFNKAQYEKQLSILQNQLLHLDIKIENLYTNLPLQTSKALDTCIEFESSAIYQKLNRVFPKTQFITSLVTKIMSVTLSAYLISWAASIFFNFIGALTLASLISSPLVVGLFILIPTCIFLIRHVIKYQSSKNTYQRTIRTLLKEPCEFSFIDNQGELKTVTLEKWQKFELLRNEIRALELKIKQFRESNQLPQESKKLFLLFNDYLKYNDIYKSNYQDKRQRAIISSSAKIKKFLSRLLSFSVGGFYGFSLGEQIAFESSLGFKNFFSPSPYILFFTPLIIIHGTANFLTYHLNSRQRNLLFFAEHLDSKLQILEYRRKILSYLTAIFKELDSNVINTSCTEKVTDVSTEKQLAYLDLAVKKINSNERRPNCKFFTLPTSSLTPLLINKTDLRPNLTR</sequence>
<evidence type="ECO:0000256" key="2">
    <source>
        <dbReference type="SAM" id="Phobius"/>
    </source>
</evidence>
<evidence type="ECO:0000256" key="1">
    <source>
        <dbReference type="SAM" id="Coils"/>
    </source>
</evidence>
<protein>
    <submittedName>
        <fullName evidence="3">Uncharacterized protein</fullName>
    </submittedName>
</protein>
<dbReference type="AlphaFoldDB" id="A0A2Z5UT41"/>
<feature type="transmembrane region" description="Helical" evidence="2">
    <location>
        <begin position="264"/>
        <end position="287"/>
    </location>
</feature>
<organism evidence="3 4">
    <name type="scientific">Candidatus Rickettsiella viridis</name>
    <dbReference type="NCBI Taxonomy" id="676208"/>
    <lineage>
        <taxon>Bacteria</taxon>
        <taxon>Pseudomonadati</taxon>
        <taxon>Pseudomonadota</taxon>
        <taxon>Gammaproteobacteria</taxon>
        <taxon>Legionellales</taxon>
        <taxon>Coxiellaceae</taxon>
        <taxon>Rickettsiella</taxon>
    </lineage>
</organism>
<accession>A0A2Z5UT41</accession>
<keyword evidence="4" id="KW-1185">Reference proteome</keyword>
<proteinExistence type="predicted"/>